<feature type="region of interest" description="Disordered" evidence="1">
    <location>
        <begin position="41"/>
        <end position="153"/>
    </location>
</feature>
<gene>
    <name evidence="3" type="ORF">C1SCF055_LOCUS22824</name>
</gene>
<dbReference type="Pfam" id="PF07727">
    <property type="entry name" value="RVT_2"/>
    <property type="match status" value="1"/>
</dbReference>
<accession>A0A9P1G1S9</accession>
<sequence>MLMRDHLAVYLFNHLYLSNNNSHGHSHQVLRALCNKELNHDNKDAELPPVPEDPEFDLEDALDNADPENQQPLTPRPPQQPQVAVTGHHRQQTGEEPEPQPQHPQTPRPGPVRQRPQRQQQSLQAAMRQPDRLDGHPPGMIRPQRDLRSDGPYLAEADPWEDFCPGLESSIRRLRLDGLRGSDDEEDSTDEMSKIQSEHIHGFAFMTGKAVKSEINLFHLKTQKFQAVEELSEDAIKQLPADTKIIGTRWVHTDKNSKPRLIVKHMARKTGKTLEQLEKEYPFEAKSRLVVQGCQEDDNNIRSDSPTCSLLAFNLVCTIATIMQWIIGAYDASTAYLQSSGISRLLILRAPRPPPPGVQPGTLFRARGSIYGTKDAGRSWWIKLLHDAKDCGWILSQIELALFYLFDEGSLVGIMASHVDDLITCGTGQKYHDSLQELTKRLHLKEKEKSISIEQIDAIEGLEYQIIDKHRRKFPNLPLTESEKSDFRRIGAMGWIARQTRPDVMVNVSIASQSMGHPCVRDVIELNKAVKMLKESADFKWCFRPSAITLENCVVFVCADSSFANTEGLKSQCGYIVGPSAGWPGDFSWIGLYVWFRLRKLTKAQKGQQQAGWQSSGGGTKAGRQEDLLPFVLAFVLAFQVRFSLAALAETQNVEDHVCKQDDKG</sequence>
<name>A0A9P1G1S9_9DINO</name>
<feature type="compositionally biased region" description="Acidic residues" evidence="1">
    <location>
        <begin position="52"/>
        <end position="66"/>
    </location>
</feature>
<evidence type="ECO:0000256" key="1">
    <source>
        <dbReference type="SAM" id="MobiDB-lite"/>
    </source>
</evidence>
<dbReference type="EMBL" id="CAMXCT020002193">
    <property type="protein sequence ID" value="CAL1149711.1"/>
    <property type="molecule type" value="Genomic_DNA"/>
</dbReference>
<organism evidence="3">
    <name type="scientific">Cladocopium goreaui</name>
    <dbReference type="NCBI Taxonomy" id="2562237"/>
    <lineage>
        <taxon>Eukaryota</taxon>
        <taxon>Sar</taxon>
        <taxon>Alveolata</taxon>
        <taxon>Dinophyceae</taxon>
        <taxon>Suessiales</taxon>
        <taxon>Symbiodiniaceae</taxon>
        <taxon>Cladocopium</taxon>
    </lineage>
</organism>
<keyword evidence="5" id="KW-1185">Reference proteome</keyword>
<proteinExistence type="predicted"/>
<evidence type="ECO:0000313" key="4">
    <source>
        <dbReference type="EMBL" id="CAL4783648.1"/>
    </source>
</evidence>
<protein>
    <submittedName>
        <fullName evidence="4">Retrovirus-related Pol polyprotein from transposon RE1 (Retro element 1) (AtRE1)</fullName>
    </submittedName>
</protein>
<comment type="caution">
    <text evidence="3">The sequence shown here is derived from an EMBL/GenBank/DDBJ whole genome shotgun (WGS) entry which is preliminary data.</text>
</comment>
<dbReference type="OrthoDB" id="411615at2759"/>
<dbReference type="Proteomes" id="UP001152797">
    <property type="component" value="Unassembled WGS sequence"/>
</dbReference>
<evidence type="ECO:0000313" key="5">
    <source>
        <dbReference type="Proteomes" id="UP001152797"/>
    </source>
</evidence>
<evidence type="ECO:0000313" key="3">
    <source>
        <dbReference type="EMBL" id="CAI3996336.1"/>
    </source>
</evidence>
<dbReference type="EMBL" id="CAMXCT010002193">
    <property type="protein sequence ID" value="CAI3996336.1"/>
    <property type="molecule type" value="Genomic_DNA"/>
</dbReference>
<reference evidence="3" key="1">
    <citation type="submission" date="2022-10" db="EMBL/GenBank/DDBJ databases">
        <authorList>
            <person name="Chen Y."/>
            <person name="Dougan E. K."/>
            <person name="Chan C."/>
            <person name="Rhodes N."/>
            <person name="Thang M."/>
        </authorList>
    </citation>
    <scope>NUCLEOTIDE SEQUENCE</scope>
</reference>
<dbReference type="InterPro" id="IPR013103">
    <property type="entry name" value="RVT_2"/>
</dbReference>
<evidence type="ECO:0000259" key="2">
    <source>
        <dbReference type="Pfam" id="PF07727"/>
    </source>
</evidence>
<reference evidence="4 5" key="2">
    <citation type="submission" date="2024-05" db="EMBL/GenBank/DDBJ databases">
        <authorList>
            <person name="Chen Y."/>
            <person name="Shah S."/>
            <person name="Dougan E. K."/>
            <person name="Thang M."/>
            <person name="Chan C."/>
        </authorList>
    </citation>
    <scope>NUCLEOTIDE SEQUENCE [LARGE SCALE GENOMIC DNA]</scope>
</reference>
<feature type="domain" description="Reverse transcriptase Ty1/copia-type" evidence="2">
    <location>
        <begin position="285"/>
        <end position="446"/>
    </location>
</feature>
<feature type="compositionally biased region" description="Low complexity" evidence="1">
    <location>
        <begin position="111"/>
        <end position="128"/>
    </location>
</feature>
<dbReference type="EMBL" id="CAMXCT030002193">
    <property type="protein sequence ID" value="CAL4783648.1"/>
    <property type="molecule type" value="Genomic_DNA"/>
</dbReference>
<dbReference type="AlphaFoldDB" id="A0A9P1G1S9"/>
<feature type="compositionally biased region" description="Pro residues" evidence="1">
    <location>
        <begin position="99"/>
        <end position="110"/>
    </location>
</feature>